<feature type="compositionally biased region" description="Basic residues" evidence="7">
    <location>
        <begin position="52"/>
        <end position="69"/>
    </location>
</feature>
<evidence type="ECO:0000256" key="1">
    <source>
        <dbReference type="ARBA" id="ARBA00004389"/>
    </source>
</evidence>
<feature type="transmembrane region" description="Helical" evidence="8">
    <location>
        <begin position="6"/>
        <end position="28"/>
    </location>
</feature>
<dbReference type="PANTHER" id="PTHR18939">
    <property type="entry name" value="RIBOSOME BINDING PROTEIN-1"/>
    <property type="match status" value="1"/>
</dbReference>
<feature type="coiled-coil region" evidence="6">
    <location>
        <begin position="563"/>
        <end position="679"/>
    </location>
</feature>
<keyword evidence="4 8" id="KW-1133">Transmembrane helix</keyword>
<evidence type="ECO:0000259" key="9">
    <source>
        <dbReference type="Pfam" id="PF05104"/>
    </source>
</evidence>
<comment type="subcellular location">
    <subcellularLocation>
        <location evidence="1">Endoplasmic reticulum membrane</location>
        <topology evidence="1">Single-pass membrane protein</topology>
    </subcellularLocation>
</comment>
<keyword evidence="5 8" id="KW-0472">Membrane</keyword>
<dbReference type="Pfam" id="PF05104">
    <property type="entry name" value="Rib_recp_KP_reg"/>
    <property type="match status" value="1"/>
</dbReference>
<reference evidence="10" key="1">
    <citation type="journal article" date="2016" name="Sci. Rep.">
        <title>Molecular characterization of firefly nuptial gifts: a multi-omics approach sheds light on postcopulatory sexual selection.</title>
        <authorList>
            <person name="Al-Wathiqui N."/>
            <person name="Fallon T.R."/>
            <person name="South A."/>
            <person name="Weng J.K."/>
            <person name="Lewis S.M."/>
        </authorList>
    </citation>
    <scope>NUCLEOTIDE SEQUENCE</scope>
</reference>
<feature type="region of interest" description="Disordered" evidence="7">
    <location>
        <begin position="45"/>
        <end position="100"/>
    </location>
</feature>
<name>A0A1Y1JSX7_PHOPY</name>
<evidence type="ECO:0000313" key="10">
    <source>
        <dbReference type="EMBL" id="JAV52143.1"/>
    </source>
</evidence>
<organism evidence="10">
    <name type="scientific">Photinus pyralis</name>
    <name type="common">Common eastern firefly</name>
    <name type="synonym">Lampyris pyralis</name>
    <dbReference type="NCBI Taxonomy" id="7054"/>
    <lineage>
        <taxon>Eukaryota</taxon>
        <taxon>Metazoa</taxon>
        <taxon>Ecdysozoa</taxon>
        <taxon>Arthropoda</taxon>
        <taxon>Hexapoda</taxon>
        <taxon>Insecta</taxon>
        <taxon>Pterygota</taxon>
        <taxon>Neoptera</taxon>
        <taxon>Endopterygota</taxon>
        <taxon>Coleoptera</taxon>
        <taxon>Polyphaga</taxon>
        <taxon>Elateriformia</taxon>
        <taxon>Elateroidea</taxon>
        <taxon>Lampyridae</taxon>
        <taxon>Lampyrinae</taxon>
        <taxon>Photinus</taxon>
    </lineage>
</organism>
<feature type="region of interest" description="Disordered" evidence="7">
    <location>
        <begin position="177"/>
        <end position="250"/>
    </location>
</feature>
<dbReference type="PANTHER" id="PTHR18939:SF4">
    <property type="entry name" value="RIBOSOME-BINDING PROTEIN 1"/>
    <property type="match status" value="1"/>
</dbReference>
<evidence type="ECO:0000256" key="5">
    <source>
        <dbReference type="ARBA" id="ARBA00023136"/>
    </source>
</evidence>
<feature type="domain" description="Ribosome receptor lysine/proline rich" evidence="9">
    <location>
        <begin position="29"/>
        <end position="129"/>
    </location>
</feature>
<feature type="coiled-coil region" evidence="6">
    <location>
        <begin position="349"/>
        <end position="530"/>
    </location>
</feature>
<keyword evidence="6" id="KW-0175">Coiled coil</keyword>
<feature type="compositionally biased region" description="Low complexity" evidence="7">
    <location>
        <begin position="265"/>
        <end position="277"/>
    </location>
</feature>
<evidence type="ECO:0000256" key="7">
    <source>
        <dbReference type="SAM" id="MobiDB-lite"/>
    </source>
</evidence>
<evidence type="ECO:0000256" key="4">
    <source>
        <dbReference type="ARBA" id="ARBA00022989"/>
    </source>
</evidence>
<keyword evidence="2 8" id="KW-0812">Transmembrane</keyword>
<evidence type="ECO:0000256" key="8">
    <source>
        <dbReference type="SAM" id="Phobius"/>
    </source>
</evidence>
<feature type="coiled-coil region" evidence="6">
    <location>
        <begin position="739"/>
        <end position="883"/>
    </location>
</feature>
<evidence type="ECO:0000256" key="2">
    <source>
        <dbReference type="ARBA" id="ARBA00022692"/>
    </source>
</evidence>
<dbReference type="InterPro" id="IPR040248">
    <property type="entry name" value="RRBP1"/>
</dbReference>
<feature type="region of interest" description="Disordered" evidence="7">
    <location>
        <begin position="265"/>
        <end position="286"/>
    </location>
</feature>
<dbReference type="AlphaFoldDB" id="A0A1Y1JSX7"/>
<dbReference type="InterPro" id="IPR007794">
    <property type="entry name" value="Rib_rcpt_KP"/>
</dbReference>
<dbReference type="EMBL" id="GEZM01101973">
    <property type="protein sequence ID" value="JAV52143.1"/>
    <property type="molecule type" value="Transcribed_RNA"/>
</dbReference>
<sequence length="916" mass="104586">MDIQTALIGVGVFAVSAIILLLISVFGIKEKSYEEALAEQRQQTNALLGIQHRPKSKEKKVKKTTKKPKEKQPNVPVDLDVAEESDDKTASSSSTANTHQKLHVEFKEPAVEEVALPEQTASKKRGKKEKVRPILIHKSVENIPVIPIVDVLPSNHFEQLHPKDDLELLHLHIQSKEDVSAKTESNKEKPSKSKQNGLQETKAGKPKQNSTEAKGKVQESVREKVTKEKVINSSPEIQKSKKLPEKVPPAQQVVAKDVPAVEVAVVPSTSSESVTSGSKEKKKKKSDFNVLQEIAAKDGDINLPLLLNAVRKAELSRSEVQILIDLLLNKQHEAPAVVDQWSEGKADPVQKLKKQLAEKEKALGEEQEALQGVQAKLREVRAEQAAEKMQLQQRVRGLEEALQAKHLELQAVNGRIHSQNQKLQQIQAQMNEESLAMHKLHEENNALQLQRQQIEIHIAQAQEAEATIQDLQGRNNQLTMELHSLTEQNMATKDHQQGIIVQLQHQVNLYKGELDEKENYTRQFEELRRDLEHRLGIAIRNENELKVEIGQLKTACQQNAEEVRRLEHGKGQALEEIRNLQKQKDELDHALSQVKVELHDVQDEKAELQQIKANGLAQENQHHKEELLNLHNELSSAKLELQFVEKKYVTDLDESKNVVFRLQKELDEQKVKNNELRQKNWKVMEALKVAETKAVAPTIQIDEIVSKVRTEEQDLHRKFMERLFPDLSFANDLTCDKWNESAEKTIKQYISDLENSKTQDNQGEITKLQAQIKHYKTIIDDTEGILKKLENHIEQEEIHWRNELRTKESEIEVLKQRHSTELQTKVEQLELRIRSEQQEKGKVLQEFETLKSQAATMVEKVVVDQLSEELNSLKEQIVIEQRKNLPHKREDKSNDLIMKEQNNISSNGPSIEAPIV</sequence>
<evidence type="ECO:0000256" key="6">
    <source>
        <dbReference type="SAM" id="Coils"/>
    </source>
</evidence>
<feature type="compositionally biased region" description="Basic and acidic residues" evidence="7">
    <location>
        <begin position="177"/>
        <end position="191"/>
    </location>
</feature>
<evidence type="ECO:0000256" key="3">
    <source>
        <dbReference type="ARBA" id="ARBA00022824"/>
    </source>
</evidence>
<dbReference type="GO" id="GO:0005789">
    <property type="term" value="C:endoplasmic reticulum membrane"/>
    <property type="evidence" value="ECO:0007669"/>
    <property type="project" value="UniProtKB-SubCell"/>
</dbReference>
<dbReference type="GO" id="GO:0015031">
    <property type="term" value="P:protein transport"/>
    <property type="evidence" value="ECO:0007669"/>
    <property type="project" value="InterPro"/>
</dbReference>
<feature type="compositionally biased region" description="Basic and acidic residues" evidence="7">
    <location>
        <begin position="213"/>
        <end position="230"/>
    </location>
</feature>
<proteinExistence type="predicted"/>
<protein>
    <recommendedName>
        <fullName evidence="9">Ribosome receptor lysine/proline rich domain-containing protein</fullName>
    </recommendedName>
</protein>
<keyword evidence="3" id="KW-0256">Endoplasmic reticulum</keyword>
<accession>A0A1Y1JSX7</accession>